<evidence type="ECO:0000256" key="3">
    <source>
        <dbReference type="HAMAP-Rule" id="MF_01077"/>
    </source>
</evidence>
<feature type="domain" description="Ribosome maturation factor RimP N-terminal" evidence="4">
    <location>
        <begin position="20"/>
        <end position="91"/>
    </location>
</feature>
<sequence length="160" mass="17650">MAPDELEREAREISQAVRHLAEPLVRQEGMELVDVQYHGGRGGRLLRLVIDKPGGVTVDDCAEVSRWVGDALDVHDPVPGPYRLEVSSPGINRPLTREADFERFAGEKVLVQLKAPLEGRKTFRGVLEGLSDGAIRLRAVEGGEVRLPLGMVRKARLDIL</sequence>
<comment type="function">
    <text evidence="3">Required for maturation of 30S ribosomal subunits.</text>
</comment>
<keyword evidence="2 3" id="KW-0690">Ribosome biogenesis</keyword>
<dbReference type="GO" id="GO:0005829">
    <property type="term" value="C:cytosol"/>
    <property type="evidence" value="ECO:0007669"/>
    <property type="project" value="TreeGrafter"/>
</dbReference>
<keyword evidence="1 3" id="KW-0963">Cytoplasm</keyword>
<dbReference type="Pfam" id="PF02576">
    <property type="entry name" value="RimP_N"/>
    <property type="match status" value="1"/>
</dbReference>
<dbReference type="AlphaFoldDB" id="A0A6N9TPZ6"/>
<dbReference type="GO" id="GO:0006412">
    <property type="term" value="P:translation"/>
    <property type="evidence" value="ECO:0007669"/>
    <property type="project" value="TreeGrafter"/>
</dbReference>
<accession>A0A6N9TPZ6</accession>
<dbReference type="FunFam" id="3.30.300.70:FF:000001">
    <property type="entry name" value="Ribosome maturation factor RimP"/>
    <property type="match status" value="1"/>
</dbReference>
<dbReference type="EMBL" id="JAAGRR010000154">
    <property type="protein sequence ID" value="NDY43345.1"/>
    <property type="molecule type" value="Genomic_DNA"/>
</dbReference>
<evidence type="ECO:0000256" key="2">
    <source>
        <dbReference type="ARBA" id="ARBA00022517"/>
    </source>
</evidence>
<evidence type="ECO:0000313" key="6">
    <source>
        <dbReference type="EMBL" id="NDY43345.1"/>
    </source>
</evidence>
<name>A0A6N9TPZ6_DISTH</name>
<evidence type="ECO:0000259" key="5">
    <source>
        <dbReference type="Pfam" id="PF17384"/>
    </source>
</evidence>
<evidence type="ECO:0000256" key="1">
    <source>
        <dbReference type="ARBA" id="ARBA00022490"/>
    </source>
</evidence>
<dbReference type="InterPro" id="IPR028989">
    <property type="entry name" value="RimP_N"/>
</dbReference>
<dbReference type="InterPro" id="IPR028998">
    <property type="entry name" value="RimP_C"/>
</dbReference>
<dbReference type="CDD" id="cd01734">
    <property type="entry name" value="YlxS_C"/>
    <property type="match status" value="1"/>
</dbReference>
<protein>
    <recommendedName>
        <fullName evidence="3">Ribosome maturation factor RimP</fullName>
    </recommendedName>
</protein>
<dbReference type="RefSeq" id="WP_163299460.1">
    <property type="nucleotide sequence ID" value="NZ_JAAGRR010000154.1"/>
</dbReference>
<reference evidence="6 7" key="1">
    <citation type="submission" date="2020-02" db="EMBL/GenBank/DDBJ databases">
        <title>Comparative genomics of sulfur disproportionating microorganisms.</title>
        <authorList>
            <person name="Ward L.M."/>
            <person name="Bertran E."/>
            <person name="Johnston D.T."/>
        </authorList>
    </citation>
    <scope>NUCLEOTIDE SEQUENCE [LARGE SCALE GENOMIC DNA]</scope>
    <source>
        <strain evidence="6 7">DSM 100025</strain>
    </source>
</reference>
<dbReference type="InterPro" id="IPR003728">
    <property type="entry name" value="Ribosome_maturation_RimP"/>
</dbReference>
<dbReference type="PANTHER" id="PTHR33867">
    <property type="entry name" value="RIBOSOME MATURATION FACTOR RIMP"/>
    <property type="match status" value="1"/>
</dbReference>
<comment type="subcellular location">
    <subcellularLocation>
        <location evidence="3">Cytoplasm</location>
    </subcellularLocation>
</comment>
<organism evidence="6 7">
    <name type="scientific">Dissulfurirhabdus thermomarina</name>
    <dbReference type="NCBI Taxonomy" id="1765737"/>
    <lineage>
        <taxon>Bacteria</taxon>
        <taxon>Deltaproteobacteria</taxon>
        <taxon>Dissulfurirhabdaceae</taxon>
        <taxon>Dissulfurirhabdus</taxon>
    </lineage>
</organism>
<dbReference type="PANTHER" id="PTHR33867:SF1">
    <property type="entry name" value="RIBOSOME MATURATION FACTOR RIMP"/>
    <property type="match status" value="1"/>
</dbReference>
<dbReference type="InterPro" id="IPR036847">
    <property type="entry name" value="RimP_C_sf"/>
</dbReference>
<dbReference type="Gene3D" id="3.30.300.70">
    <property type="entry name" value="RimP-like superfamily, N-terminal"/>
    <property type="match status" value="1"/>
</dbReference>
<comment type="similarity">
    <text evidence="3">Belongs to the RimP family.</text>
</comment>
<dbReference type="GO" id="GO:0000028">
    <property type="term" value="P:ribosomal small subunit assembly"/>
    <property type="evidence" value="ECO:0007669"/>
    <property type="project" value="TreeGrafter"/>
</dbReference>
<evidence type="ECO:0000259" key="4">
    <source>
        <dbReference type="Pfam" id="PF02576"/>
    </source>
</evidence>
<evidence type="ECO:0000313" key="7">
    <source>
        <dbReference type="Proteomes" id="UP000469346"/>
    </source>
</evidence>
<dbReference type="SUPFAM" id="SSF74942">
    <property type="entry name" value="YhbC-like, C-terminal domain"/>
    <property type="match status" value="1"/>
</dbReference>
<proteinExistence type="inferred from homology"/>
<keyword evidence="7" id="KW-1185">Reference proteome</keyword>
<gene>
    <name evidence="3" type="primary">rimP</name>
    <name evidence="6" type="ORF">G3N55_10895</name>
</gene>
<dbReference type="Pfam" id="PF17384">
    <property type="entry name" value="DUF150_C"/>
    <property type="match status" value="1"/>
</dbReference>
<dbReference type="HAMAP" id="MF_01077">
    <property type="entry name" value="RimP"/>
    <property type="match status" value="1"/>
</dbReference>
<dbReference type="Proteomes" id="UP000469346">
    <property type="component" value="Unassembled WGS sequence"/>
</dbReference>
<dbReference type="InterPro" id="IPR035956">
    <property type="entry name" value="RimP_N_sf"/>
</dbReference>
<dbReference type="Gene3D" id="2.30.30.180">
    <property type="entry name" value="Ribosome maturation factor RimP, C-terminal domain"/>
    <property type="match status" value="1"/>
</dbReference>
<comment type="caution">
    <text evidence="6">The sequence shown here is derived from an EMBL/GenBank/DDBJ whole genome shotgun (WGS) entry which is preliminary data.</text>
</comment>
<dbReference type="SUPFAM" id="SSF75420">
    <property type="entry name" value="YhbC-like, N-terminal domain"/>
    <property type="match status" value="1"/>
</dbReference>
<feature type="domain" description="Ribosome maturation factor RimP C-terminal" evidence="5">
    <location>
        <begin position="95"/>
        <end position="157"/>
    </location>
</feature>